<dbReference type="Gene3D" id="4.10.60.10">
    <property type="entry name" value="Zinc finger, CCHC-type"/>
    <property type="match status" value="1"/>
</dbReference>
<dbReference type="Proteomes" id="UP000001745">
    <property type="component" value="Unassembled WGS sequence"/>
</dbReference>
<feature type="domain" description="CCHC-type" evidence="4">
    <location>
        <begin position="353"/>
        <end position="368"/>
    </location>
</feature>
<dbReference type="GeneID" id="8102394"/>
<feature type="compositionally biased region" description="Polar residues" evidence="3">
    <location>
        <begin position="11"/>
        <end position="43"/>
    </location>
</feature>
<dbReference type="SMART" id="SM00343">
    <property type="entry name" value="ZnF_C2HC"/>
    <property type="match status" value="2"/>
</dbReference>
<dbReference type="OMA" id="ICRNEDE"/>
<dbReference type="OrthoDB" id="4365579at2759"/>
<keyword evidence="6" id="KW-1185">Reference proteome</keyword>
<name>B8LU53_TALSN</name>
<organism evidence="5 6">
    <name type="scientific">Talaromyces stipitatus (strain ATCC 10500 / CBS 375.48 / QM 6759 / NRRL 1006)</name>
    <name type="common">Penicillium stipitatum</name>
    <dbReference type="NCBI Taxonomy" id="441959"/>
    <lineage>
        <taxon>Eukaryota</taxon>
        <taxon>Fungi</taxon>
        <taxon>Dikarya</taxon>
        <taxon>Ascomycota</taxon>
        <taxon>Pezizomycotina</taxon>
        <taxon>Eurotiomycetes</taxon>
        <taxon>Eurotiomycetidae</taxon>
        <taxon>Eurotiales</taxon>
        <taxon>Trichocomaceae</taxon>
        <taxon>Talaromyces</taxon>
        <taxon>Talaromyces sect. Talaromyces</taxon>
    </lineage>
</organism>
<evidence type="ECO:0000259" key="4">
    <source>
        <dbReference type="PROSITE" id="PS50158"/>
    </source>
</evidence>
<dbReference type="InterPro" id="IPR001878">
    <property type="entry name" value="Znf_CCHC"/>
</dbReference>
<keyword evidence="1" id="KW-0479">Metal-binding</keyword>
<reference evidence="6" key="1">
    <citation type="journal article" date="2015" name="Genome Announc.">
        <title>Genome sequence of the AIDS-associated pathogen Penicillium marneffei (ATCC18224) and its near taxonomic relative Talaromyces stipitatus (ATCC10500).</title>
        <authorList>
            <person name="Nierman W.C."/>
            <person name="Fedorova-Abrams N.D."/>
            <person name="Andrianopoulos A."/>
        </authorList>
    </citation>
    <scope>NUCLEOTIDE SEQUENCE [LARGE SCALE GENOMIC DNA]</scope>
    <source>
        <strain evidence="6">ATCC 10500 / CBS 375.48 / QM 6759 / NRRL 1006</strain>
    </source>
</reference>
<sequence length="415" mass="46007">MADAMVEEPATTRSGRVITPSTRAREASGSTDSTGTVRTSKKSMTQIELTAVKKAANLIEEKQSTKDGSKDMLRKICQYLESTFLEVKGLKETLSKQEQMIQEQSEMIRKQSVSIKELQAQLEATQSQKTEECKQLQEQLETISYAGVVATRPHQQQDALRGPPGPPTLGNTLFCTIDTSRVGEEHKAQAQIANIRQRIEKEMRGSEETKTWRCAAMIKDPKNADRVKVICRNEDEIQQVKEAAQKIELPGMRILCDQLYPVKIDNTNRTAVLDADGNILPGAAEALGKENNVNIAKISWLSKKDSHKAYGSMVVYVTKGSDAKRLLRDQYFDIAGESAYTRLFEPSAGPAQCYNCQEIGHKAFSCKKAQTCAKCANKGHHHSTCQAIVLKCVPCGGPHESFSKNCRVRLMQSHA</sequence>
<evidence type="ECO:0000256" key="2">
    <source>
        <dbReference type="SAM" id="Coils"/>
    </source>
</evidence>
<feature type="coiled-coil region" evidence="2">
    <location>
        <begin position="87"/>
        <end position="139"/>
    </location>
</feature>
<dbReference type="SUPFAM" id="SSF57756">
    <property type="entry name" value="Retrovirus zinc finger-like domains"/>
    <property type="match status" value="1"/>
</dbReference>
<evidence type="ECO:0000313" key="5">
    <source>
        <dbReference type="EMBL" id="EED22525.1"/>
    </source>
</evidence>
<dbReference type="AlphaFoldDB" id="B8LU53"/>
<keyword evidence="1" id="KW-0862">Zinc</keyword>
<protein>
    <recommendedName>
        <fullName evidence="4">CCHC-type domain-containing protein</fullName>
    </recommendedName>
</protein>
<evidence type="ECO:0000313" key="6">
    <source>
        <dbReference type="Proteomes" id="UP000001745"/>
    </source>
</evidence>
<dbReference type="HOGENOM" id="CLU_039092_0_1_1"/>
<dbReference type="eggNOG" id="ENOG502SWJ5">
    <property type="taxonomic scope" value="Eukaryota"/>
</dbReference>
<feature type="region of interest" description="Disordered" evidence="3">
    <location>
        <begin position="1"/>
        <end position="43"/>
    </location>
</feature>
<dbReference type="PhylomeDB" id="B8LU53"/>
<dbReference type="InterPro" id="IPR036875">
    <property type="entry name" value="Znf_CCHC_sf"/>
</dbReference>
<accession>B8LU53</accession>
<keyword evidence="1" id="KW-0863">Zinc-finger</keyword>
<proteinExistence type="predicted"/>
<dbReference type="GO" id="GO:0008270">
    <property type="term" value="F:zinc ion binding"/>
    <property type="evidence" value="ECO:0007669"/>
    <property type="project" value="UniProtKB-KW"/>
</dbReference>
<gene>
    <name evidence="5" type="ORF">TSTA_060220</name>
</gene>
<dbReference type="RefSeq" id="XP_002339912.1">
    <property type="nucleotide sequence ID" value="XM_002339871.1"/>
</dbReference>
<dbReference type="STRING" id="441959.B8LU53"/>
<dbReference type="Pfam" id="PF00098">
    <property type="entry name" value="zf-CCHC"/>
    <property type="match status" value="1"/>
</dbReference>
<evidence type="ECO:0000256" key="3">
    <source>
        <dbReference type="SAM" id="MobiDB-lite"/>
    </source>
</evidence>
<dbReference type="VEuPathDB" id="FungiDB:TSTA_060220"/>
<keyword evidence="2" id="KW-0175">Coiled coil</keyword>
<dbReference type="PROSITE" id="PS50158">
    <property type="entry name" value="ZF_CCHC"/>
    <property type="match status" value="1"/>
</dbReference>
<evidence type="ECO:0000256" key="1">
    <source>
        <dbReference type="PROSITE-ProRule" id="PRU00047"/>
    </source>
</evidence>
<dbReference type="InParanoid" id="B8LU53"/>
<dbReference type="EMBL" id="EQ962652">
    <property type="protein sequence ID" value="EED22525.1"/>
    <property type="molecule type" value="Genomic_DNA"/>
</dbReference>
<dbReference type="GO" id="GO:0003676">
    <property type="term" value="F:nucleic acid binding"/>
    <property type="evidence" value="ECO:0007669"/>
    <property type="project" value="InterPro"/>
</dbReference>